<organism evidence="4 5">
    <name type="scientific">Sulfurifustis variabilis</name>
    <dbReference type="NCBI Taxonomy" id="1675686"/>
    <lineage>
        <taxon>Bacteria</taxon>
        <taxon>Pseudomonadati</taxon>
        <taxon>Pseudomonadota</taxon>
        <taxon>Gammaproteobacteria</taxon>
        <taxon>Acidiferrobacterales</taxon>
        <taxon>Acidiferrobacteraceae</taxon>
        <taxon>Sulfurifustis</taxon>
    </lineage>
</organism>
<feature type="transmembrane region" description="Helical" evidence="2">
    <location>
        <begin position="511"/>
        <end position="533"/>
    </location>
</feature>
<sequence length="567" mass="63703">MSPSRDSAADRSERKAHLPLRELPRLAHIVRVLAAQGLVHYLERLRLKIHVPEGAPPAGAVSGPEARRFRLALEELGPSFVKFGQMLSVRQDLFPEEVIAELATLQDRVPPFPSEQARALIERELGRALGELYAAFEERPLAAASIAQVHVARLLDGTAVIVKVQRPDIEALLRADIELLYFLARLLERHVPESRRFDPLGLVTEFAETVARELDFHMEASNAERFQRNLAGKPSVYVPHVYWELTTRRVLTMARSPGRRLGADYPEDAAERRRVAQALAQLTLTQLFEHGFFHGDLHPGNMFLLPDGRLCFHDFGIVGRLAPRDQEHLRGLCVALVLRDAEWMADLYIEMGVAPETVDRAAFIRDLEEALERYYAIAGREYSFAEILRQFIRLAGRYEIRTPRELLLVAKVFMQLESLARELDPTFNMLAMLEAYVPRLILRDLRPEVDGPAAVGRAYRGLTALRAGLRGLPQGLERLGRQLARGEVRLHLRHERIEDLQAHIDRASNRLAFSLIIAAIVIGSSIVTTFHAGPHYGEIPLIGLAGFVIAAVLGLAWALATMRSGRF</sequence>
<keyword evidence="5" id="KW-1185">Reference proteome</keyword>
<feature type="domain" description="ABC1 atypical kinase-like" evidence="3">
    <location>
        <begin position="105"/>
        <end position="345"/>
    </location>
</feature>
<proteinExistence type="inferred from homology"/>
<accession>A0A1C7AF22</accession>
<dbReference type="OrthoDB" id="9795390at2"/>
<dbReference type="InterPro" id="IPR011009">
    <property type="entry name" value="Kinase-like_dom_sf"/>
</dbReference>
<gene>
    <name evidence="4" type="ORF">SVA_3274</name>
</gene>
<comment type="similarity">
    <text evidence="1">Belongs to the protein kinase superfamily. ADCK protein kinase family.</text>
</comment>
<dbReference type="Proteomes" id="UP000218899">
    <property type="component" value="Chromosome"/>
</dbReference>
<dbReference type="EMBL" id="AP014936">
    <property type="protein sequence ID" value="BAU49822.1"/>
    <property type="molecule type" value="Genomic_DNA"/>
</dbReference>
<dbReference type="PANTHER" id="PTHR10566">
    <property type="entry name" value="CHAPERONE-ACTIVITY OF BC1 COMPLEX CABC1 -RELATED"/>
    <property type="match status" value="1"/>
</dbReference>
<dbReference type="KEGG" id="sva:SVA_3274"/>
<keyword evidence="4" id="KW-0830">Ubiquinone</keyword>
<evidence type="ECO:0000256" key="2">
    <source>
        <dbReference type="SAM" id="Phobius"/>
    </source>
</evidence>
<evidence type="ECO:0000259" key="3">
    <source>
        <dbReference type="Pfam" id="PF03109"/>
    </source>
</evidence>
<dbReference type="SUPFAM" id="SSF56112">
    <property type="entry name" value="Protein kinase-like (PK-like)"/>
    <property type="match status" value="1"/>
</dbReference>
<evidence type="ECO:0000256" key="1">
    <source>
        <dbReference type="ARBA" id="ARBA00009670"/>
    </source>
</evidence>
<keyword evidence="2" id="KW-1133">Transmembrane helix</keyword>
<keyword evidence="2" id="KW-0812">Transmembrane</keyword>
<evidence type="ECO:0000313" key="4">
    <source>
        <dbReference type="EMBL" id="BAU49822.1"/>
    </source>
</evidence>
<reference evidence="4 5" key="1">
    <citation type="submission" date="2015-08" db="EMBL/GenBank/DDBJ databases">
        <title>Complete genome sequence of Sulfurifustis variabilis.</title>
        <authorList>
            <person name="Miura A."/>
            <person name="Kojima H."/>
            <person name="Fukui M."/>
        </authorList>
    </citation>
    <scope>NUCLEOTIDE SEQUENCE [LARGE SCALE GENOMIC DNA]</scope>
    <source>
        <strain evidence="5">skN76</strain>
    </source>
</reference>
<dbReference type="AlphaFoldDB" id="A0A1C7AF22"/>
<dbReference type="InterPro" id="IPR050154">
    <property type="entry name" value="UbiB_kinase"/>
</dbReference>
<dbReference type="RefSeq" id="WP_096462179.1">
    <property type="nucleotide sequence ID" value="NZ_AP014936.1"/>
</dbReference>
<dbReference type="Pfam" id="PF03109">
    <property type="entry name" value="ABC1"/>
    <property type="match status" value="1"/>
</dbReference>
<protein>
    <submittedName>
        <fullName evidence="4">Ubiquinone biosynthesis protein UbiB</fullName>
    </submittedName>
</protein>
<dbReference type="CDD" id="cd05121">
    <property type="entry name" value="ABC1_ADCK3-like"/>
    <property type="match status" value="1"/>
</dbReference>
<feature type="transmembrane region" description="Helical" evidence="2">
    <location>
        <begin position="539"/>
        <end position="560"/>
    </location>
</feature>
<keyword evidence="2" id="KW-0472">Membrane</keyword>
<dbReference type="Gene3D" id="1.10.510.10">
    <property type="entry name" value="Transferase(Phosphotransferase) domain 1"/>
    <property type="match status" value="1"/>
</dbReference>
<evidence type="ECO:0000313" key="5">
    <source>
        <dbReference type="Proteomes" id="UP000218899"/>
    </source>
</evidence>
<name>A0A1C7AF22_9GAMM</name>
<dbReference type="PANTHER" id="PTHR10566:SF113">
    <property type="entry name" value="PROTEIN ACTIVITY OF BC1 COMPLEX KINASE 7, CHLOROPLASTIC"/>
    <property type="match status" value="1"/>
</dbReference>
<dbReference type="InterPro" id="IPR004147">
    <property type="entry name" value="ABC1_dom"/>
</dbReference>